<protein>
    <submittedName>
        <fullName evidence="1">Uncharacterized protein</fullName>
    </submittedName>
</protein>
<organism evidence="1">
    <name type="scientific">marine metagenome</name>
    <dbReference type="NCBI Taxonomy" id="408172"/>
    <lineage>
        <taxon>unclassified sequences</taxon>
        <taxon>metagenomes</taxon>
        <taxon>ecological metagenomes</taxon>
    </lineage>
</organism>
<accession>A0A382CIJ0</accession>
<gene>
    <name evidence="1" type="ORF">METZ01_LOCUS178729</name>
</gene>
<sequence>MALDQHSIKEKKLERVIALEDLIWTPPALSATGILELLGFVIGTLRNFF</sequence>
<dbReference type="AlphaFoldDB" id="A0A382CIJ0"/>
<name>A0A382CIJ0_9ZZZZ</name>
<reference evidence="1" key="1">
    <citation type="submission" date="2018-05" db="EMBL/GenBank/DDBJ databases">
        <authorList>
            <person name="Lanie J.A."/>
            <person name="Ng W.-L."/>
            <person name="Kazmierczak K.M."/>
            <person name="Andrzejewski T.M."/>
            <person name="Davidsen T.M."/>
            <person name="Wayne K.J."/>
            <person name="Tettelin H."/>
            <person name="Glass J.I."/>
            <person name="Rusch D."/>
            <person name="Podicherti R."/>
            <person name="Tsui H.-C.T."/>
            <person name="Winkler M.E."/>
        </authorList>
    </citation>
    <scope>NUCLEOTIDE SEQUENCE</scope>
</reference>
<proteinExistence type="predicted"/>
<dbReference type="EMBL" id="UINC01034672">
    <property type="protein sequence ID" value="SVB25875.1"/>
    <property type="molecule type" value="Genomic_DNA"/>
</dbReference>
<feature type="non-terminal residue" evidence="1">
    <location>
        <position position="49"/>
    </location>
</feature>
<evidence type="ECO:0000313" key="1">
    <source>
        <dbReference type="EMBL" id="SVB25875.1"/>
    </source>
</evidence>